<dbReference type="EMBL" id="CP031023">
    <property type="protein sequence ID" value="AZA15986.1"/>
    <property type="molecule type" value="Genomic_DNA"/>
</dbReference>
<sequence>MAVSEYGQYRILNEDLMAIGVLKIGGKTEFYGDTITHQVADADQSSSSYGESPQAPTNENNPNLNAESKNFDHSGSISVLEKPGTDSDKIKIGNCLAYYDEPQERWYVMKIWNVERTLSSSGAHVLTAQMVNLGLWDLHYRMTQKKSMKSASAKTAFYWLLQDMDWNADFSAIQNYSVTGDVEFNANTKSSAMLQTLLQQYNLECDFYVEYKGNYVTKKIFQVAPEIDSGYYGEAYVGKNVTALSQQTNGDVITRLTVIGPNGETMAKADNYTSGPIKHDKGFSYVYDADANAEYSDGKHWLDGVITTDNITDAAGLMMYGAKLLKMYNHPRISYVLQCTHTFNPKLGATVRTKDFLADPEITTYQRVISKTFSFADPSQNTVSFGEFVTVRRVTPAWLANYSTNIQKALKAAKDDASNISVSVLTPDGTDFKGSDQTKRFYIQAWSMGTNISGYVQNQGFEFLKYKADTFSLGGMVDDSSIGEYEKTLYGYSQTLTSKDLGNYRAQVDNDYLTSDAEIYPDQTACVSIAHLPHEAFGHRVALQNAWRLSDGSLVTTYSLENMKDGLNKYDNDCALVHYSTSGKVLGSARIASGGHGSCFGVQEVNSDYCYVYMNTYNNDDYRNKYRFTRIKFMLRQTDVKVSDNKTSRDDFKIGYTSPDYFYTSLDNDSGYCVVVFSKDWHAYTVKLTDLMAGNFKPTQNTVLTDYGWNPQTQTWQSPAIKYPYVFWHSGDYDMHDRRVLYGINMEHKGQVFELEYNFLDYIHTPIDFNVVEPEALSYRNGKLLVSFNCANTSGNGVERIEPVFEIPLKGR</sequence>
<proteinExistence type="predicted"/>
<gene>
    <name evidence="3" type="ORF">DQL93_05065</name>
</gene>
<evidence type="ECO:0000313" key="3">
    <source>
        <dbReference type="EMBL" id="AZA15986.1"/>
    </source>
</evidence>
<dbReference type="AlphaFoldDB" id="A0A3G6JE91"/>
<evidence type="ECO:0000256" key="1">
    <source>
        <dbReference type="SAM" id="MobiDB-lite"/>
    </source>
</evidence>
<dbReference type="InterPro" id="IPR048799">
    <property type="entry name" value="P68_RBP_TagC-like_beta-prop"/>
</dbReference>
<dbReference type="NCBIfam" id="TIGR01665">
    <property type="entry name" value="put_anti_recept"/>
    <property type="match status" value="1"/>
</dbReference>
<protein>
    <recommendedName>
        <fullName evidence="2">P68 RBP/TagC-like beta-propeller domain-containing protein</fullName>
    </recommendedName>
</protein>
<organism evidence="3">
    <name type="scientific">Lactobacillus delbrueckii subsp. lactis</name>
    <dbReference type="NCBI Taxonomy" id="29397"/>
    <lineage>
        <taxon>Bacteria</taxon>
        <taxon>Bacillati</taxon>
        <taxon>Bacillota</taxon>
        <taxon>Bacilli</taxon>
        <taxon>Lactobacillales</taxon>
        <taxon>Lactobacillaceae</taxon>
        <taxon>Lactobacillus</taxon>
    </lineage>
</organism>
<accession>A0A3G6JE91</accession>
<dbReference type="RefSeq" id="WP_375604787.1">
    <property type="nucleotide sequence ID" value="NZ_JAGJAG010000001.1"/>
</dbReference>
<name>A0A3G6JE91_LACDL</name>
<evidence type="ECO:0000259" key="2">
    <source>
        <dbReference type="Pfam" id="PF21311"/>
    </source>
</evidence>
<feature type="region of interest" description="Disordered" evidence="1">
    <location>
        <begin position="41"/>
        <end position="68"/>
    </location>
</feature>
<dbReference type="InterPro" id="IPR007119">
    <property type="entry name" value="Phage_tail_spike_N"/>
</dbReference>
<dbReference type="Pfam" id="PF21311">
    <property type="entry name" value="Phage_RBD_prop"/>
    <property type="match status" value="1"/>
</dbReference>
<feature type="compositionally biased region" description="Polar residues" evidence="1">
    <location>
        <begin position="43"/>
        <end position="68"/>
    </location>
</feature>
<reference evidence="3" key="1">
    <citation type="submission" date="2018-07" db="EMBL/GenBank/DDBJ databases">
        <authorList>
            <person name="Somerville V."/>
        </authorList>
    </citation>
    <scope>NUCLEOTIDE SEQUENCE</scope>
    <source>
        <strain evidence="3">NWC_2_2</strain>
    </source>
</reference>
<feature type="domain" description="P68 RBP/TagC-like beta-propeller" evidence="2">
    <location>
        <begin position="577"/>
        <end position="803"/>
    </location>
</feature>